<gene>
    <name evidence="1" type="ORF">IEZ26_17055</name>
</gene>
<proteinExistence type="predicted"/>
<accession>A0ABR8NDX9</accession>
<sequence length="68" mass="7253">MTLDLRPDGTFAEAGLGATDVPEEATGIWTLEGDTITLSEGAAQGVPRHMQVVSADDDRLILKRRDDG</sequence>
<dbReference type="Proteomes" id="UP000618818">
    <property type="component" value="Unassembled WGS sequence"/>
</dbReference>
<comment type="caution">
    <text evidence="1">The sequence shown here is derived from an EMBL/GenBank/DDBJ whole genome shotgun (WGS) entry which is preliminary data.</text>
</comment>
<evidence type="ECO:0000313" key="1">
    <source>
        <dbReference type="EMBL" id="MBD3926337.1"/>
    </source>
</evidence>
<evidence type="ECO:0000313" key="2">
    <source>
        <dbReference type="Proteomes" id="UP000618818"/>
    </source>
</evidence>
<name>A0ABR8NDX9_9ACTN</name>
<dbReference type="EMBL" id="JACXYZ010000002">
    <property type="protein sequence ID" value="MBD3926337.1"/>
    <property type="molecule type" value="Genomic_DNA"/>
</dbReference>
<keyword evidence="2" id="KW-1185">Reference proteome</keyword>
<protein>
    <submittedName>
        <fullName evidence="1">Lipocalin family protein</fullName>
    </submittedName>
</protein>
<reference evidence="1 2" key="1">
    <citation type="submission" date="2020-09" db="EMBL/GenBank/DDBJ databases">
        <title>novel species in genus Nocardioides.</title>
        <authorList>
            <person name="Zhang G."/>
        </authorList>
    </citation>
    <scope>NUCLEOTIDE SEQUENCE [LARGE SCALE GENOMIC DNA]</scope>
    <source>
        <strain evidence="1 2">KCTC 39551</strain>
    </source>
</reference>
<dbReference type="RefSeq" id="WP_191196161.1">
    <property type="nucleotide sequence ID" value="NZ_JACXYZ010000002.1"/>
</dbReference>
<organism evidence="1 2">
    <name type="scientific">Nocardioides cavernae</name>
    <dbReference type="NCBI Taxonomy" id="1921566"/>
    <lineage>
        <taxon>Bacteria</taxon>
        <taxon>Bacillati</taxon>
        <taxon>Actinomycetota</taxon>
        <taxon>Actinomycetes</taxon>
        <taxon>Propionibacteriales</taxon>
        <taxon>Nocardioidaceae</taxon>
        <taxon>Nocardioides</taxon>
    </lineage>
</organism>